<feature type="domain" description="C2H2-type" evidence="9">
    <location>
        <begin position="605"/>
        <end position="627"/>
    </location>
</feature>
<dbReference type="GO" id="GO:0005634">
    <property type="term" value="C:nucleus"/>
    <property type="evidence" value="ECO:0007669"/>
    <property type="project" value="UniProtKB-SubCell"/>
</dbReference>
<dbReference type="OrthoDB" id="427030at2759"/>
<feature type="domain" description="C2H2-type" evidence="9">
    <location>
        <begin position="493"/>
        <end position="520"/>
    </location>
</feature>
<feature type="domain" description="C2H2-type" evidence="9">
    <location>
        <begin position="577"/>
        <end position="604"/>
    </location>
</feature>
<evidence type="ECO:0000256" key="5">
    <source>
        <dbReference type="ARBA" id="ARBA00022833"/>
    </source>
</evidence>
<keyword evidence="4 7" id="KW-0863">Zinc-finger</keyword>
<evidence type="ECO:0000256" key="4">
    <source>
        <dbReference type="ARBA" id="ARBA00022771"/>
    </source>
</evidence>
<comment type="subcellular location">
    <subcellularLocation>
        <location evidence="1">Nucleus</location>
    </subcellularLocation>
</comment>
<accession>A0A0K8V7V4</accession>
<name>A0A0K8V7V4_BACLA</name>
<keyword evidence="5" id="KW-0862">Zinc</keyword>
<dbReference type="InterPro" id="IPR050329">
    <property type="entry name" value="GLI_C2H2-zinc-finger"/>
</dbReference>
<dbReference type="InterPro" id="IPR036236">
    <property type="entry name" value="Znf_C2H2_sf"/>
</dbReference>
<dbReference type="PROSITE" id="PS51029">
    <property type="entry name" value="MADF"/>
    <property type="match status" value="1"/>
</dbReference>
<dbReference type="Pfam" id="PF13894">
    <property type="entry name" value="zf-C2H2_4"/>
    <property type="match status" value="2"/>
</dbReference>
<evidence type="ECO:0000256" key="2">
    <source>
        <dbReference type="ARBA" id="ARBA00022723"/>
    </source>
</evidence>
<protein>
    <submittedName>
        <fullName evidence="11">Zinc finger protein 426</fullName>
    </submittedName>
</protein>
<evidence type="ECO:0000256" key="3">
    <source>
        <dbReference type="ARBA" id="ARBA00022737"/>
    </source>
</evidence>
<dbReference type="AlphaFoldDB" id="A0A0K8V7V4"/>
<dbReference type="FunFam" id="3.30.160.60:FF:000870">
    <property type="entry name" value="zinc finger protein 197 isoform X1"/>
    <property type="match status" value="1"/>
</dbReference>
<evidence type="ECO:0000256" key="8">
    <source>
        <dbReference type="SAM" id="MobiDB-lite"/>
    </source>
</evidence>
<dbReference type="SMART" id="SM00355">
    <property type="entry name" value="ZnF_C2H2"/>
    <property type="match status" value="8"/>
</dbReference>
<feature type="compositionally biased region" description="Polar residues" evidence="8">
    <location>
        <begin position="103"/>
        <end position="116"/>
    </location>
</feature>
<keyword evidence="2" id="KW-0479">Metal-binding</keyword>
<feature type="domain" description="MADF" evidence="10">
    <location>
        <begin position="223"/>
        <end position="313"/>
    </location>
</feature>
<evidence type="ECO:0000313" key="11">
    <source>
        <dbReference type="EMBL" id="JAI35019.1"/>
    </source>
</evidence>
<feature type="domain" description="C2H2-type" evidence="9">
    <location>
        <begin position="437"/>
        <end position="464"/>
    </location>
</feature>
<dbReference type="PANTHER" id="PTHR19818">
    <property type="entry name" value="ZINC FINGER PROTEIN ZIC AND GLI"/>
    <property type="match status" value="1"/>
</dbReference>
<feature type="domain" description="C2H2-type" evidence="9">
    <location>
        <begin position="521"/>
        <end position="548"/>
    </location>
</feature>
<dbReference type="Pfam" id="PF00096">
    <property type="entry name" value="zf-C2H2"/>
    <property type="match status" value="2"/>
</dbReference>
<dbReference type="Gene3D" id="3.30.160.60">
    <property type="entry name" value="Classic Zinc Finger"/>
    <property type="match status" value="5"/>
</dbReference>
<keyword evidence="6" id="KW-0539">Nucleus</keyword>
<sequence length="647" mass="75233">MEKHKIKCADLKKCGEITTQLTIGPKEFFLNCSFCDYTFLQLGDFIQHICEDHMCNFMNPKVEDEDNHSLQEDIEQEDIEQDNNFPTTVLNQEDTDDGDAQILSASSNEDSYDSKTNLQDFEKVEIELDDNQVKKSMDFKELNITDGYASEEAEDSFSESETEKNYIDNEVDVENSEIAAHLKENNTSEKNIYKGCNTENSEIAAYIEELGLNGSFNKNKMLAIFKGYEKRPFLWDNDLQLPRDNKKREKEIKNIAEEVGIPSEWELIRKMIRKLSSKLRTELVRKKVYLSKGKIYTPLWCNDLTMFLKPKRKKAKVKPKPLLRKFTTPETILNDKQTIVLAKIYNSLPTLWDETEITYRFSNRRREALQMLLKDFNKQTGLNLTKYDMECEISRLRKLSSNEKREKFVCKRQNKIYKPSCTFYSHIVFLETDVSPYECPICEKLLSGTQQYKVHLASHDGSLPFKCHICGNGFKLVTNLTVHLRRHAQDYLYKCEVCDKPCATTTELRTHMRCHTGEKPYVCEICGKKYRSLAELRPHKLRHDKKPLCQCEICNKTFYMRSLLTKHMHVHSAVRDKLCSICKKGFTSNQHLRQHMLIHSSEKKYACKICGKRFAQCAGLSGHVKSHGTTLIEISSKSVDLVQEDQE</sequence>
<evidence type="ECO:0000256" key="1">
    <source>
        <dbReference type="ARBA" id="ARBA00004123"/>
    </source>
</evidence>
<dbReference type="PROSITE" id="PS50157">
    <property type="entry name" value="ZINC_FINGER_C2H2_2"/>
    <property type="match status" value="7"/>
</dbReference>
<dbReference type="InterPro" id="IPR013087">
    <property type="entry name" value="Znf_C2H2_type"/>
</dbReference>
<dbReference type="PROSITE" id="PS00028">
    <property type="entry name" value="ZINC_FINGER_C2H2_1"/>
    <property type="match status" value="8"/>
</dbReference>
<dbReference type="GO" id="GO:0000981">
    <property type="term" value="F:DNA-binding transcription factor activity, RNA polymerase II-specific"/>
    <property type="evidence" value="ECO:0007669"/>
    <property type="project" value="TreeGrafter"/>
</dbReference>
<organism evidence="11">
    <name type="scientific">Bactrocera latifrons</name>
    <name type="common">Malaysian fruit fly</name>
    <name type="synonym">Chaetodacus latifrons</name>
    <dbReference type="NCBI Taxonomy" id="174628"/>
    <lineage>
        <taxon>Eukaryota</taxon>
        <taxon>Metazoa</taxon>
        <taxon>Ecdysozoa</taxon>
        <taxon>Arthropoda</taxon>
        <taxon>Hexapoda</taxon>
        <taxon>Insecta</taxon>
        <taxon>Pterygota</taxon>
        <taxon>Neoptera</taxon>
        <taxon>Endopterygota</taxon>
        <taxon>Diptera</taxon>
        <taxon>Brachycera</taxon>
        <taxon>Muscomorpha</taxon>
        <taxon>Tephritoidea</taxon>
        <taxon>Tephritidae</taxon>
        <taxon>Bactrocera</taxon>
        <taxon>Bactrocera</taxon>
    </lineage>
</organism>
<feature type="compositionally biased region" description="Polar residues" evidence="8">
    <location>
        <begin position="83"/>
        <end position="92"/>
    </location>
</feature>
<dbReference type="Pfam" id="PF10545">
    <property type="entry name" value="MADF_DNA_bdg"/>
    <property type="match status" value="1"/>
</dbReference>
<feature type="domain" description="C2H2-type" evidence="9">
    <location>
        <begin position="549"/>
        <end position="576"/>
    </location>
</feature>
<dbReference type="EMBL" id="GDHF01017295">
    <property type="protein sequence ID" value="JAI35019.1"/>
    <property type="molecule type" value="Transcribed_RNA"/>
</dbReference>
<dbReference type="GO" id="GO:0000978">
    <property type="term" value="F:RNA polymerase II cis-regulatory region sequence-specific DNA binding"/>
    <property type="evidence" value="ECO:0007669"/>
    <property type="project" value="TreeGrafter"/>
</dbReference>
<proteinExistence type="predicted"/>
<gene>
    <name evidence="11" type="primary">ZNF426_1</name>
    <name evidence="11" type="ORF">c1_g1_i1</name>
</gene>
<reference evidence="11" key="1">
    <citation type="submission" date="2015-06" db="EMBL/GenBank/DDBJ databases">
        <authorList>
            <person name="Hoefler B.C."/>
            <person name="Straight P.D."/>
        </authorList>
    </citation>
    <scope>NUCLEOTIDE SEQUENCE</scope>
</reference>
<dbReference type="GO" id="GO:0008270">
    <property type="term" value="F:zinc ion binding"/>
    <property type="evidence" value="ECO:0007669"/>
    <property type="project" value="UniProtKB-KW"/>
</dbReference>
<dbReference type="GO" id="GO:0045944">
    <property type="term" value="P:positive regulation of transcription by RNA polymerase II"/>
    <property type="evidence" value="ECO:0007669"/>
    <property type="project" value="UniProtKB-ARBA"/>
</dbReference>
<evidence type="ECO:0000259" key="9">
    <source>
        <dbReference type="PROSITE" id="PS50157"/>
    </source>
</evidence>
<evidence type="ECO:0000256" key="6">
    <source>
        <dbReference type="ARBA" id="ARBA00023242"/>
    </source>
</evidence>
<feature type="domain" description="C2H2-type" evidence="9">
    <location>
        <begin position="465"/>
        <end position="492"/>
    </location>
</feature>
<evidence type="ECO:0000256" key="7">
    <source>
        <dbReference type="PROSITE-ProRule" id="PRU00042"/>
    </source>
</evidence>
<dbReference type="Pfam" id="PF13912">
    <property type="entry name" value="zf-C2H2_6"/>
    <property type="match status" value="2"/>
</dbReference>
<evidence type="ECO:0000259" key="10">
    <source>
        <dbReference type="PROSITE" id="PS51029"/>
    </source>
</evidence>
<keyword evidence="3" id="KW-0677">Repeat</keyword>
<dbReference type="SUPFAM" id="SSF57667">
    <property type="entry name" value="beta-beta-alpha zinc fingers"/>
    <property type="match status" value="4"/>
</dbReference>
<feature type="region of interest" description="Disordered" evidence="8">
    <location>
        <begin position="80"/>
        <end position="116"/>
    </location>
</feature>
<dbReference type="InterPro" id="IPR006578">
    <property type="entry name" value="MADF-dom"/>
</dbReference>
<dbReference type="PANTHER" id="PTHR19818:SF139">
    <property type="entry name" value="PAIR-RULE PROTEIN ODD-PAIRED"/>
    <property type="match status" value="1"/>
</dbReference>